<dbReference type="AlphaFoldDB" id="A0A1E1WFD0"/>
<organism evidence="1">
    <name type="scientific">Pectinophora gossypiella</name>
    <name type="common">Cotton pink bollworm</name>
    <name type="synonym">Depressaria gossypiella</name>
    <dbReference type="NCBI Taxonomy" id="13191"/>
    <lineage>
        <taxon>Eukaryota</taxon>
        <taxon>Metazoa</taxon>
        <taxon>Ecdysozoa</taxon>
        <taxon>Arthropoda</taxon>
        <taxon>Hexapoda</taxon>
        <taxon>Insecta</taxon>
        <taxon>Pterygota</taxon>
        <taxon>Neoptera</taxon>
        <taxon>Endopterygota</taxon>
        <taxon>Lepidoptera</taxon>
        <taxon>Glossata</taxon>
        <taxon>Ditrysia</taxon>
        <taxon>Gelechioidea</taxon>
        <taxon>Gelechiidae</taxon>
        <taxon>Apatetrinae</taxon>
        <taxon>Pectinophora</taxon>
    </lineage>
</organism>
<sequence>RDYHTSGKYPWRHAFRQHLARNPHLWVADVKPDMDDVKPDLDDVKMDVDDVKPDLDDVKMDVDKISVLPQDSDISLRTIDDYSDVKCVSEEVSVDREVRSNLEAVM</sequence>
<protein>
    <submittedName>
        <fullName evidence="1">Uncharacterized protein</fullName>
    </submittedName>
</protein>
<feature type="non-terminal residue" evidence="1">
    <location>
        <position position="1"/>
    </location>
</feature>
<accession>A0A1E1WFD0</accession>
<dbReference type="OrthoDB" id="435275at2759"/>
<evidence type="ECO:0000313" key="1">
    <source>
        <dbReference type="EMBL" id="JAT85692.1"/>
    </source>
</evidence>
<gene>
    <name evidence="1" type="ORF">g.2564</name>
</gene>
<name>A0A1E1WFD0_PECGO</name>
<proteinExistence type="predicted"/>
<reference evidence="1" key="1">
    <citation type="submission" date="2015-09" db="EMBL/GenBank/DDBJ databases">
        <title>De novo assembly of Pectinophora gossypiella (Pink Bollworm) gut transcriptome.</title>
        <authorList>
            <person name="Tassone E.E."/>
        </authorList>
    </citation>
    <scope>NUCLEOTIDE SEQUENCE</scope>
</reference>
<feature type="non-terminal residue" evidence="1">
    <location>
        <position position="106"/>
    </location>
</feature>
<dbReference type="EMBL" id="GDQN01005362">
    <property type="protein sequence ID" value="JAT85692.1"/>
    <property type="molecule type" value="Transcribed_RNA"/>
</dbReference>
<dbReference type="Gene3D" id="1.20.1480.30">
    <property type="entry name" value="Designed four-helix bundle protein"/>
    <property type="match status" value="1"/>
</dbReference>